<keyword evidence="12 16" id="KW-0804">Transcription</keyword>
<dbReference type="GO" id="GO:0032549">
    <property type="term" value="F:ribonucleoside binding"/>
    <property type="evidence" value="ECO:0007669"/>
    <property type="project" value="InterPro"/>
</dbReference>
<reference evidence="23" key="1">
    <citation type="submission" date="2022-11" db="UniProtKB">
        <authorList>
            <consortium name="EnsemblMetazoa"/>
        </authorList>
    </citation>
    <scope>IDENTIFICATION</scope>
</reference>
<evidence type="ECO:0000256" key="14">
    <source>
        <dbReference type="ARBA" id="ARBA00047768"/>
    </source>
</evidence>
<sequence>MCTNVNTRVPISKMAAPSFKNLQCENYGKISAEQHLPLQELTKPHIESFNYVMREGLSLAVRNIPPVEFELENGDRISFAFKDATVGLPMVSVRNRYATTLRIFPTECRQRGITYRAKLQAGIVWKSSNGTLGVKDVMMGEVPIMVKSDNCNLRKLSPSQLVHHHEEAEEMGGYFIVNGIERVIRMLIMPRRNYPMAISRPKWKTRGRAFTEYGVTMRCVQNDQTSTNIILHYMNNGTIVLSFTCRKEMFFVSLVMVLKALIDTTDQHIYSEMLKGKEQDTFLIGCVTEMLRQAQSLNLTTQKSILTFIGEQFRVKLGLPSWYSAEEVARFLLRQQICIHLDSNVDKFNTLILMARKLFSFARGQCSADNADSPMNQEVLIAGHLYQMLLKEKMESWLLGLKYAILKKEKNSMKNFIFNKATMSEVLKSVNDLTRPMEYLLATGNLVSKTGLGLMQAAGMTVVADKLNFMRFVSHFRCVHRGSFFSEMRTTSVRKLLPEAWGFLCPVHTPDGAPCGLLNHLTASCQVTNTQPMMSHLPRLLCSLGMAPLDGPAPAPVVDCYELVMDGRVLGLVAKDVAPELAEKLRTLKAKQEKGVPATLEVVLVPMTKHASQYPGLFLFTTPARLMRPVFNLATQSTHLIGTLEQVYLNIAVTPKEIHEGETTHMELSETGILSAVASLTPFSDFNQSPRNMYQCQMGKQTMGVPCHTLQYRNDHKMYRLQTPQSPVVRPHAYDHYNFDDYPLGTNAVVAVISYTGYDMEDAMILNKSSVERGFCHGTIYKTEEIDLKKQGGGPANQVTHIFGCDVNNQRATGKLDPDGFPPIGTVIEPGDPFYSFLDLETRQYKVERYTGMETGVVDHIKQTGTDAGSQECQKAYIQLRIQRNPIIGDKFSSRHGQKGICSQRWPTENMPFTESGMTPDIIFNPHGFPSRMTIGMMIESMAGKSSSLHGLCHDATPFTFSEDQPAVDYFGRLLRAAGYNYHGTERMYSGATGVELEADIFVGVVYYQRLRHMVSDKFQVRSTGPIDVITHQPIKGRRRAGGIRFGEMERDSLLAHGTSFLLQDRLLNCSDKSMSHVCTKCGTILGINLDKRSADHDEGINSALFGSNQKWTCSTCQSADHIDVITIPYVFQFLVAELAAMNVKVKLDVK</sequence>
<dbReference type="Gene3D" id="2.40.270.10">
    <property type="entry name" value="DNA-directed RNA polymerase, subunit 2, domain 6"/>
    <property type="match status" value="1"/>
</dbReference>
<keyword evidence="8 16" id="KW-0548">Nucleotidyltransferase</keyword>
<evidence type="ECO:0000256" key="8">
    <source>
        <dbReference type="ARBA" id="ARBA00022695"/>
    </source>
</evidence>
<keyword evidence="24" id="KW-1185">Reference proteome</keyword>
<dbReference type="Pfam" id="PF04565">
    <property type="entry name" value="RNA_pol_Rpb2_3"/>
    <property type="match status" value="1"/>
</dbReference>
<dbReference type="EnsemblMetazoa" id="XM_038189329.1">
    <property type="protein sequence ID" value="XP_038045257.1"/>
    <property type="gene ID" value="LOC119719833"/>
</dbReference>
<keyword evidence="9" id="KW-0479">Metal-binding</keyword>
<evidence type="ECO:0000259" key="21">
    <source>
        <dbReference type="Pfam" id="PF04565"/>
    </source>
</evidence>
<dbReference type="Proteomes" id="UP000887568">
    <property type="component" value="Unplaced"/>
</dbReference>
<name>A0A913Z0R8_PATMI</name>
<dbReference type="FunFam" id="2.40.270.10:FF:000006">
    <property type="entry name" value="DNA-directed RNA polymerase subunit beta"/>
    <property type="match status" value="1"/>
</dbReference>
<evidence type="ECO:0000256" key="6">
    <source>
        <dbReference type="ARBA" id="ARBA00022553"/>
    </source>
</evidence>
<keyword evidence="10" id="KW-0863">Zinc-finger</keyword>
<dbReference type="InterPro" id="IPR007642">
    <property type="entry name" value="RNA_pol_Rpb2_2"/>
</dbReference>
<feature type="domain" description="DNA-directed RNA polymerase subunit 2 hybrid-binding" evidence="17">
    <location>
        <begin position="677"/>
        <end position="1040"/>
    </location>
</feature>
<dbReference type="InterPro" id="IPR015712">
    <property type="entry name" value="DNA-dir_RNA_pol_su2"/>
</dbReference>
<protein>
    <recommendedName>
        <fullName evidence="16">DNA-directed RNA polymerase subunit beta</fullName>
        <ecNumber evidence="16">2.7.7.6</ecNumber>
    </recommendedName>
</protein>
<dbReference type="CTD" id="84172"/>
<dbReference type="InterPro" id="IPR007644">
    <property type="entry name" value="RNA_pol_bsu_protrusion"/>
</dbReference>
<evidence type="ECO:0000256" key="10">
    <source>
        <dbReference type="ARBA" id="ARBA00022771"/>
    </source>
</evidence>
<evidence type="ECO:0000256" key="3">
    <source>
        <dbReference type="ARBA" id="ARBA00006835"/>
    </source>
</evidence>
<dbReference type="InterPro" id="IPR037033">
    <property type="entry name" value="DNA-dir_RNAP_su2_hyb_sf"/>
</dbReference>
<feature type="domain" description="DNA-directed RNA polymerase I subunit RPA2" evidence="22">
    <location>
        <begin position="570"/>
        <end position="628"/>
    </location>
</feature>
<dbReference type="FunFam" id="3.90.1100.10:FF:000008">
    <property type="entry name" value="DNA-directed RNA polymerase subunit beta"/>
    <property type="match status" value="1"/>
</dbReference>
<evidence type="ECO:0000256" key="11">
    <source>
        <dbReference type="ARBA" id="ARBA00022833"/>
    </source>
</evidence>
<dbReference type="Pfam" id="PF04560">
    <property type="entry name" value="RNA_pol_Rpb2_7"/>
    <property type="match status" value="1"/>
</dbReference>
<dbReference type="Pfam" id="PF00562">
    <property type="entry name" value="RNA_pol_Rpb2_6"/>
    <property type="match status" value="1"/>
</dbReference>
<evidence type="ECO:0000259" key="20">
    <source>
        <dbReference type="Pfam" id="PF04563"/>
    </source>
</evidence>
<dbReference type="Pfam" id="PF04563">
    <property type="entry name" value="RNA_pol_Rpb2_1"/>
    <property type="match status" value="1"/>
</dbReference>
<evidence type="ECO:0000313" key="23">
    <source>
        <dbReference type="EnsemblMetazoa" id="XP_038045257.1"/>
    </source>
</evidence>
<dbReference type="FunFam" id="3.90.1800.10:FF:000004">
    <property type="entry name" value="DNA-directed RNA polymerase subunit beta"/>
    <property type="match status" value="1"/>
</dbReference>
<dbReference type="CDD" id="cd00653">
    <property type="entry name" value="RNA_pol_B_RPB2"/>
    <property type="match status" value="1"/>
</dbReference>
<dbReference type="EC" id="2.7.7.6" evidence="16"/>
<dbReference type="GO" id="GO:0005694">
    <property type="term" value="C:chromosome"/>
    <property type="evidence" value="ECO:0007669"/>
    <property type="project" value="UniProtKB-SubCell"/>
</dbReference>
<dbReference type="RefSeq" id="XP_038045257.1">
    <property type="nucleotide sequence ID" value="XM_038189329.1"/>
</dbReference>
<proteinExistence type="inferred from homology"/>
<dbReference type="Pfam" id="PF04561">
    <property type="entry name" value="RNA_pol_Rpb2_2"/>
    <property type="match status" value="1"/>
</dbReference>
<evidence type="ECO:0000313" key="24">
    <source>
        <dbReference type="Proteomes" id="UP000887568"/>
    </source>
</evidence>
<comment type="catalytic activity">
    <reaction evidence="14">
        <text>RNA(n) + a ribonucleoside 5'-triphosphate = RNA(n+1) + diphosphate</text>
        <dbReference type="Rhea" id="RHEA:21248"/>
        <dbReference type="Rhea" id="RHEA-COMP:14527"/>
        <dbReference type="Rhea" id="RHEA-COMP:17342"/>
        <dbReference type="ChEBI" id="CHEBI:33019"/>
        <dbReference type="ChEBI" id="CHEBI:61557"/>
        <dbReference type="ChEBI" id="CHEBI:140395"/>
        <dbReference type="EC" id="2.7.7.6"/>
    </reaction>
    <physiologicalReaction direction="left-to-right" evidence="14">
        <dbReference type="Rhea" id="RHEA:21249"/>
    </physiologicalReaction>
</comment>
<evidence type="ECO:0000259" key="17">
    <source>
        <dbReference type="Pfam" id="PF00562"/>
    </source>
</evidence>
<dbReference type="InterPro" id="IPR007641">
    <property type="entry name" value="RNA_pol_Rpb2_7"/>
</dbReference>
<dbReference type="Gene3D" id="3.90.1070.20">
    <property type="match status" value="1"/>
</dbReference>
<dbReference type="OrthoDB" id="10248617at2759"/>
<dbReference type="GO" id="GO:0003677">
    <property type="term" value="F:DNA binding"/>
    <property type="evidence" value="ECO:0007669"/>
    <property type="project" value="InterPro"/>
</dbReference>
<dbReference type="Pfam" id="PF06883">
    <property type="entry name" value="RNA_pol_Rpa2_4"/>
    <property type="match status" value="1"/>
</dbReference>
<organism evidence="23 24">
    <name type="scientific">Patiria miniata</name>
    <name type="common">Bat star</name>
    <name type="synonym">Asterina miniata</name>
    <dbReference type="NCBI Taxonomy" id="46514"/>
    <lineage>
        <taxon>Eukaryota</taxon>
        <taxon>Metazoa</taxon>
        <taxon>Echinodermata</taxon>
        <taxon>Eleutherozoa</taxon>
        <taxon>Asterozoa</taxon>
        <taxon>Asteroidea</taxon>
        <taxon>Valvatacea</taxon>
        <taxon>Valvatida</taxon>
        <taxon>Asterinidae</taxon>
        <taxon>Patiria</taxon>
    </lineage>
</organism>
<evidence type="ECO:0000259" key="22">
    <source>
        <dbReference type="Pfam" id="PF06883"/>
    </source>
</evidence>
<accession>A0A913Z0R8</accession>
<dbReference type="InterPro" id="IPR007645">
    <property type="entry name" value="RNA_pol_Rpb2_3"/>
</dbReference>
<evidence type="ECO:0000256" key="7">
    <source>
        <dbReference type="ARBA" id="ARBA00022679"/>
    </source>
</evidence>
<dbReference type="GO" id="GO:0006351">
    <property type="term" value="P:DNA-templated transcription"/>
    <property type="evidence" value="ECO:0007669"/>
    <property type="project" value="InterPro"/>
</dbReference>
<dbReference type="GO" id="GO:0008270">
    <property type="term" value="F:zinc ion binding"/>
    <property type="evidence" value="ECO:0007669"/>
    <property type="project" value="UniProtKB-KW"/>
</dbReference>
<dbReference type="AlphaFoldDB" id="A0A913Z0R8"/>
<evidence type="ECO:0000256" key="15">
    <source>
        <dbReference type="RuleBase" id="RU000434"/>
    </source>
</evidence>
<dbReference type="InterPro" id="IPR007121">
    <property type="entry name" value="RNA_pol_bsu_CS"/>
</dbReference>
<dbReference type="OMA" id="FFGVVHY"/>
<dbReference type="GO" id="GO:0000428">
    <property type="term" value="C:DNA-directed RNA polymerase complex"/>
    <property type="evidence" value="ECO:0007669"/>
    <property type="project" value="UniProtKB-KW"/>
</dbReference>
<evidence type="ECO:0000256" key="1">
    <source>
        <dbReference type="ARBA" id="ARBA00004286"/>
    </source>
</evidence>
<dbReference type="InterPro" id="IPR009674">
    <property type="entry name" value="Rpa2_dom_4"/>
</dbReference>
<evidence type="ECO:0000256" key="4">
    <source>
        <dbReference type="ARBA" id="ARBA00022454"/>
    </source>
</evidence>
<keyword evidence="5 16" id="KW-0240">DNA-directed RNA polymerase</keyword>
<evidence type="ECO:0000256" key="13">
    <source>
        <dbReference type="ARBA" id="ARBA00023242"/>
    </source>
</evidence>
<evidence type="ECO:0000259" key="18">
    <source>
        <dbReference type="Pfam" id="PF04560"/>
    </source>
</evidence>
<dbReference type="InterPro" id="IPR007120">
    <property type="entry name" value="DNA-dir_RNAP_su2_dom"/>
</dbReference>
<dbReference type="InterPro" id="IPR014724">
    <property type="entry name" value="RNA_pol_RPB2_OB-fold"/>
</dbReference>
<feature type="domain" description="RNA polymerase beta subunit protrusion" evidence="20">
    <location>
        <begin position="40"/>
        <end position="420"/>
    </location>
</feature>
<evidence type="ECO:0000256" key="12">
    <source>
        <dbReference type="ARBA" id="ARBA00023163"/>
    </source>
</evidence>
<dbReference type="FunFam" id="3.90.1100.10:FF:000016">
    <property type="entry name" value="DNA-directed RNA polymerase subunit beta"/>
    <property type="match status" value="1"/>
</dbReference>
<keyword evidence="4" id="KW-0158">Chromosome</keyword>
<dbReference type="GO" id="GO:0003899">
    <property type="term" value="F:DNA-directed RNA polymerase activity"/>
    <property type="evidence" value="ECO:0007669"/>
    <property type="project" value="UniProtKB-EC"/>
</dbReference>
<dbReference type="Gene3D" id="3.90.1100.10">
    <property type="match status" value="1"/>
</dbReference>
<feature type="domain" description="RNA polymerase Rpb2" evidence="19">
    <location>
        <begin position="191"/>
        <end position="379"/>
    </location>
</feature>
<keyword evidence="13" id="KW-0539">Nucleus</keyword>
<evidence type="ECO:0000256" key="16">
    <source>
        <dbReference type="RuleBase" id="RU363031"/>
    </source>
</evidence>
<dbReference type="Gene3D" id="3.90.1110.10">
    <property type="entry name" value="RNA polymerase Rpb2, domain 2"/>
    <property type="match status" value="1"/>
</dbReference>
<dbReference type="PANTHER" id="PTHR20856">
    <property type="entry name" value="DNA-DIRECTED RNA POLYMERASE I SUBUNIT 2"/>
    <property type="match status" value="1"/>
</dbReference>
<feature type="domain" description="RNA polymerase Rpb2" evidence="21">
    <location>
        <begin position="462"/>
        <end position="527"/>
    </location>
</feature>
<keyword evidence="6" id="KW-0597">Phosphoprotein</keyword>
<keyword evidence="11" id="KW-0862">Zinc</keyword>
<dbReference type="SUPFAM" id="SSF64484">
    <property type="entry name" value="beta and beta-prime subunits of DNA dependent RNA-polymerase"/>
    <property type="match status" value="1"/>
</dbReference>
<comment type="similarity">
    <text evidence="3 15">Belongs to the RNA polymerase beta chain family.</text>
</comment>
<evidence type="ECO:0000256" key="2">
    <source>
        <dbReference type="ARBA" id="ARBA00004604"/>
    </source>
</evidence>
<dbReference type="GeneID" id="119719833"/>
<evidence type="ECO:0000259" key="19">
    <source>
        <dbReference type="Pfam" id="PF04561"/>
    </source>
</evidence>
<dbReference type="FunFam" id="2.40.270.10:FF:000011">
    <property type="entry name" value="DNA-directed RNA polymerase subunit beta"/>
    <property type="match status" value="1"/>
</dbReference>
<comment type="function">
    <text evidence="16">DNA-dependent RNA polymerase catalyzes the transcription of DNA into RNA using the four ribonucleoside triphosphates as substrates.</text>
</comment>
<dbReference type="PROSITE" id="PS01166">
    <property type="entry name" value="RNA_POL_BETA"/>
    <property type="match status" value="1"/>
</dbReference>
<dbReference type="GO" id="GO:0005730">
    <property type="term" value="C:nucleolus"/>
    <property type="evidence" value="ECO:0007669"/>
    <property type="project" value="UniProtKB-SubCell"/>
</dbReference>
<dbReference type="Gene3D" id="2.40.50.150">
    <property type="match status" value="1"/>
</dbReference>
<keyword evidence="7 16" id="KW-0808">Transferase</keyword>
<dbReference type="Gene3D" id="3.90.1800.10">
    <property type="entry name" value="RNA polymerase alpha subunit dimerisation domain"/>
    <property type="match status" value="1"/>
</dbReference>
<evidence type="ECO:0000256" key="5">
    <source>
        <dbReference type="ARBA" id="ARBA00022478"/>
    </source>
</evidence>
<feature type="domain" description="RNA polymerase Rpb2" evidence="18">
    <location>
        <begin position="1042"/>
        <end position="1149"/>
    </location>
</feature>
<evidence type="ECO:0000256" key="9">
    <source>
        <dbReference type="ARBA" id="ARBA00022723"/>
    </source>
</evidence>
<dbReference type="InterPro" id="IPR037034">
    <property type="entry name" value="RNA_pol_Rpb2_2_sf"/>
</dbReference>
<comment type="subcellular location">
    <subcellularLocation>
        <location evidence="1">Chromosome</location>
    </subcellularLocation>
    <subcellularLocation>
        <location evidence="2">Nucleus</location>
        <location evidence="2">Nucleolus</location>
    </subcellularLocation>
</comment>
<dbReference type="FunFam" id="3.90.1110.10:FF:000008">
    <property type="entry name" value="DNA-directed RNA polymerase subunit beta"/>
    <property type="match status" value="1"/>
</dbReference>